<sequence length="263" mass="30036">MRQSVFGLYVLVFGCYYVENSAQGQCPAYSPNFVVKQGFRLYGHVINWLYAENEVLCRLKCNMVEKCLTFNYEAATKICELNDANHTLHINDLRQTQGFVYVDLKKQKKSDAAPTTPSVIGQESPIRSYLGYCVQPKSGDCNPIESTGGHALILKSADKDCSAEYMKFILDSEGIIHHKCSGKIVCPEDNRPWYDKELLLVDECPKEVSRHKRLPSKSLQNINNRFCVHPRDGYPKDNKHLVYYIQCNANRLILDFIKLPSVQ</sequence>
<name>A0A913XB05_EXADI</name>
<dbReference type="Gene3D" id="2.80.10.50">
    <property type="match status" value="1"/>
</dbReference>
<reference evidence="3" key="1">
    <citation type="submission" date="2022-11" db="UniProtKB">
        <authorList>
            <consortium name="EnsemblMetazoa"/>
        </authorList>
    </citation>
    <scope>IDENTIFICATION</scope>
</reference>
<protein>
    <recommendedName>
        <fullName evidence="2">Apple domain-containing protein</fullName>
    </recommendedName>
</protein>
<dbReference type="CDD" id="cd23417">
    <property type="entry name" value="beta-trefoil_Ricin_MytiLec-like"/>
    <property type="match status" value="1"/>
</dbReference>
<dbReference type="Proteomes" id="UP000887567">
    <property type="component" value="Unplaced"/>
</dbReference>
<proteinExistence type="predicted"/>
<organism evidence="3 4">
    <name type="scientific">Exaiptasia diaphana</name>
    <name type="common">Tropical sea anemone</name>
    <name type="synonym">Aiptasia pulchella</name>
    <dbReference type="NCBI Taxonomy" id="2652724"/>
    <lineage>
        <taxon>Eukaryota</taxon>
        <taxon>Metazoa</taxon>
        <taxon>Cnidaria</taxon>
        <taxon>Anthozoa</taxon>
        <taxon>Hexacorallia</taxon>
        <taxon>Actiniaria</taxon>
        <taxon>Aiptasiidae</taxon>
        <taxon>Exaiptasia</taxon>
    </lineage>
</organism>
<evidence type="ECO:0000313" key="3">
    <source>
        <dbReference type="EnsemblMetazoa" id="XP_020901775.1"/>
    </source>
</evidence>
<evidence type="ECO:0000256" key="1">
    <source>
        <dbReference type="SAM" id="SignalP"/>
    </source>
</evidence>
<feature type="domain" description="Apple" evidence="2">
    <location>
        <begin position="26"/>
        <end position="106"/>
    </location>
</feature>
<feature type="signal peptide" evidence="1">
    <location>
        <begin position="1"/>
        <end position="22"/>
    </location>
</feature>
<dbReference type="OrthoDB" id="5975695at2759"/>
<dbReference type="GeneID" id="110240310"/>
<dbReference type="KEGG" id="epa:110240310"/>
<dbReference type="EnsemblMetazoa" id="XM_021046116.2">
    <property type="protein sequence ID" value="XP_020901775.1"/>
    <property type="gene ID" value="LOC110240310"/>
</dbReference>
<dbReference type="AlphaFoldDB" id="A0A913XB05"/>
<accession>A0A913XB05</accession>
<dbReference type="InterPro" id="IPR003609">
    <property type="entry name" value="Pan_app"/>
</dbReference>
<dbReference type="RefSeq" id="XP_020901775.1">
    <property type="nucleotide sequence ID" value="XM_021046116.2"/>
</dbReference>
<dbReference type="Pfam" id="PF00024">
    <property type="entry name" value="PAN_1"/>
    <property type="match status" value="1"/>
</dbReference>
<evidence type="ECO:0000313" key="4">
    <source>
        <dbReference type="Proteomes" id="UP000887567"/>
    </source>
</evidence>
<dbReference type="PROSITE" id="PS50948">
    <property type="entry name" value="PAN"/>
    <property type="match status" value="1"/>
</dbReference>
<dbReference type="SUPFAM" id="SSF57414">
    <property type="entry name" value="Hairpin loop containing domain-like"/>
    <property type="match status" value="1"/>
</dbReference>
<feature type="chain" id="PRO_5037563932" description="Apple domain-containing protein" evidence="1">
    <location>
        <begin position="23"/>
        <end position="263"/>
    </location>
</feature>
<evidence type="ECO:0000259" key="2">
    <source>
        <dbReference type="PROSITE" id="PS50948"/>
    </source>
</evidence>
<keyword evidence="4" id="KW-1185">Reference proteome</keyword>
<keyword evidence="1" id="KW-0732">Signal</keyword>
<dbReference type="PROSITE" id="PS51257">
    <property type="entry name" value="PROKAR_LIPOPROTEIN"/>
    <property type="match status" value="1"/>
</dbReference>